<dbReference type="InterPro" id="IPR015943">
    <property type="entry name" value="WD40/YVTN_repeat-like_dom_sf"/>
</dbReference>
<protein>
    <submittedName>
        <fullName evidence="1">Uncharacterized protein</fullName>
    </submittedName>
</protein>
<gene>
    <name evidence="1" type="ORF">GBAR_LOCUS5169</name>
</gene>
<dbReference type="SMART" id="SM00320">
    <property type="entry name" value="WD40"/>
    <property type="match status" value="2"/>
</dbReference>
<proteinExistence type="predicted"/>
<dbReference type="InterPro" id="IPR001680">
    <property type="entry name" value="WD40_rpt"/>
</dbReference>
<dbReference type="SUPFAM" id="SSF50978">
    <property type="entry name" value="WD40 repeat-like"/>
    <property type="match status" value="1"/>
</dbReference>
<keyword evidence="2" id="KW-1185">Reference proteome</keyword>
<name>A0AA35RB16_GEOBA</name>
<comment type="caution">
    <text evidence="1">The sequence shown here is derived from an EMBL/GenBank/DDBJ whole genome shotgun (WGS) entry which is preliminary data.</text>
</comment>
<reference evidence="1" key="1">
    <citation type="submission" date="2023-03" db="EMBL/GenBank/DDBJ databases">
        <authorList>
            <person name="Steffen K."/>
            <person name="Cardenas P."/>
        </authorList>
    </citation>
    <scope>NUCLEOTIDE SEQUENCE</scope>
</reference>
<sequence>MYGSIKNSSTIPSVFLLAQTVDGEVEMWDCDDVVSSTESKKQVSEPVKPVLQLQSVATTGGWSLSPAGLLSLESELEEIQVFDLSKVSPITASPSPDPPHVTLHTSEPPGSSCWVEPRCLATASISSPDISLWDVGTHLDSRTQSRRSALYDQRNIYTPSRTFSNEAPPLCMGAANDLFITGDGEGCIRVLDPKSGKLLQTFSDHKGRVTDLYVDRFRVLSCSVDFSIRVYRWVKTAGVRPGGTTAQLESRYTLLGGSVALRQQLVSYLLSFPLYNYTALTLFACPFAPPFPLLCFSHNFVY</sequence>
<evidence type="ECO:0000313" key="2">
    <source>
        <dbReference type="Proteomes" id="UP001174909"/>
    </source>
</evidence>
<dbReference type="Gene3D" id="2.130.10.10">
    <property type="entry name" value="YVTN repeat-like/Quinoprotein amine dehydrogenase"/>
    <property type="match status" value="1"/>
</dbReference>
<dbReference type="AlphaFoldDB" id="A0AA35RB16"/>
<dbReference type="InterPro" id="IPR036322">
    <property type="entry name" value="WD40_repeat_dom_sf"/>
</dbReference>
<accession>A0AA35RB16</accession>
<feature type="non-terminal residue" evidence="1">
    <location>
        <position position="1"/>
    </location>
</feature>
<dbReference type="EMBL" id="CASHTH010000766">
    <property type="protein sequence ID" value="CAI8007366.1"/>
    <property type="molecule type" value="Genomic_DNA"/>
</dbReference>
<evidence type="ECO:0000313" key="1">
    <source>
        <dbReference type="EMBL" id="CAI8007366.1"/>
    </source>
</evidence>
<organism evidence="1 2">
    <name type="scientific">Geodia barretti</name>
    <name type="common">Barrett's horny sponge</name>
    <dbReference type="NCBI Taxonomy" id="519541"/>
    <lineage>
        <taxon>Eukaryota</taxon>
        <taxon>Metazoa</taxon>
        <taxon>Porifera</taxon>
        <taxon>Demospongiae</taxon>
        <taxon>Heteroscleromorpha</taxon>
        <taxon>Tetractinellida</taxon>
        <taxon>Astrophorina</taxon>
        <taxon>Geodiidae</taxon>
        <taxon>Geodia</taxon>
    </lineage>
</organism>
<dbReference type="Proteomes" id="UP001174909">
    <property type="component" value="Unassembled WGS sequence"/>
</dbReference>